<accession>A0AAW9Y612</accession>
<comment type="caution">
    <text evidence="1">The sequence shown here is derived from an EMBL/GenBank/DDBJ whole genome shotgun (WGS) entry which is preliminary data.</text>
</comment>
<reference evidence="1 2" key="1">
    <citation type="submission" date="2020-02" db="EMBL/GenBank/DDBJ databases">
        <title>Genome sequencing of Aeromonas rivipollensis.</title>
        <authorList>
            <person name="Fono-Tamo Ubani E.K."/>
            <person name="Lekota K.E."/>
        </authorList>
    </citation>
    <scope>NUCLEOTIDE SEQUENCE [LARGE SCALE GENOMIC DNA]</scope>
    <source>
        <strain evidence="1 2">G87</strain>
    </source>
</reference>
<dbReference type="InterPro" id="IPR043129">
    <property type="entry name" value="ATPase_NBD"/>
</dbReference>
<organism evidence="1 2">
    <name type="scientific">Aeromonas rivipollensis</name>
    <dbReference type="NCBI Taxonomy" id="948519"/>
    <lineage>
        <taxon>Bacteria</taxon>
        <taxon>Pseudomonadati</taxon>
        <taxon>Pseudomonadota</taxon>
        <taxon>Gammaproteobacteria</taxon>
        <taxon>Aeromonadales</taxon>
        <taxon>Aeromonadaceae</taxon>
        <taxon>Aeromonas</taxon>
    </lineage>
</organism>
<dbReference type="PANTHER" id="PTHR18964:SF170">
    <property type="entry name" value="SUGAR KINASE"/>
    <property type="match status" value="1"/>
</dbReference>
<dbReference type="Gene3D" id="3.30.420.40">
    <property type="match status" value="2"/>
</dbReference>
<sequence length="290" mass="31024">MSNYISFDIGGTAVKYGVIDDVGVIYEKGSFSTPDNFHGLLDAMKMVLSTYQHQYSPVAIALSIPGAVNEVSGFIGGITALRYIHGFNIKAKFSEVLGLPVGMANDANCAVLSEGWIGAAKDVKSYACVVIGTGVGGGVVINDHLVSGATQHGGEFGYWIMDPFSRTNWSDLGSTRILLRKAAWALGVDTIDGEDFFALVANGNPLMISLLDEFCFINALGIYNIKHAIDPDLILIGGGISSQPKVIEGINNQLKILLSRGGNMEFEVVACRHRNDANLIGAVYNMLLKE</sequence>
<gene>
    <name evidence="1" type="ORF">G4911_03215</name>
</gene>
<name>A0AAW9Y612_9GAMM</name>
<evidence type="ECO:0000313" key="1">
    <source>
        <dbReference type="EMBL" id="NEX73771.1"/>
    </source>
</evidence>
<dbReference type="Proteomes" id="UP000480681">
    <property type="component" value="Unassembled WGS sequence"/>
</dbReference>
<dbReference type="InterPro" id="IPR000600">
    <property type="entry name" value="ROK"/>
</dbReference>
<dbReference type="PANTHER" id="PTHR18964">
    <property type="entry name" value="ROK (REPRESSOR, ORF, KINASE) FAMILY"/>
    <property type="match status" value="1"/>
</dbReference>
<dbReference type="RefSeq" id="WP_163147477.1">
    <property type="nucleotide sequence ID" value="NZ_JAAIKZ010000007.1"/>
</dbReference>
<protein>
    <submittedName>
        <fullName evidence="1">ROK family protein</fullName>
    </submittedName>
</protein>
<evidence type="ECO:0000313" key="2">
    <source>
        <dbReference type="Proteomes" id="UP000480681"/>
    </source>
</evidence>
<dbReference type="CDD" id="cd24152">
    <property type="entry name" value="ASKHA_NBD_ROK-like"/>
    <property type="match status" value="1"/>
</dbReference>
<proteinExistence type="predicted"/>
<dbReference type="EMBL" id="JAAIKZ010000007">
    <property type="protein sequence ID" value="NEX73771.1"/>
    <property type="molecule type" value="Genomic_DNA"/>
</dbReference>
<dbReference type="AlphaFoldDB" id="A0AAW9Y612"/>
<dbReference type="SUPFAM" id="SSF53067">
    <property type="entry name" value="Actin-like ATPase domain"/>
    <property type="match status" value="1"/>
</dbReference>
<dbReference type="Pfam" id="PF00480">
    <property type="entry name" value="ROK"/>
    <property type="match status" value="1"/>
</dbReference>